<evidence type="ECO:0000313" key="2">
    <source>
        <dbReference type="Proteomes" id="UP000017559"/>
    </source>
</evidence>
<keyword evidence="2" id="KW-1185">Reference proteome</keyword>
<evidence type="ECO:0000313" key="1">
    <source>
        <dbReference type="EMBL" id="ESK81591.1"/>
    </source>
</evidence>
<accession>V2WM16</accession>
<dbReference type="EMBL" id="AWSO01002360">
    <property type="protein sequence ID" value="ESK81591.1"/>
    <property type="molecule type" value="Genomic_DNA"/>
</dbReference>
<dbReference type="AlphaFoldDB" id="V2WM16"/>
<name>V2WM16_MONRO</name>
<protein>
    <submittedName>
        <fullName evidence="1">Uncharacterized protein</fullName>
    </submittedName>
</protein>
<reference evidence="1 2" key="1">
    <citation type="journal article" date="2014" name="BMC Genomics">
        <title>Genome and secretome analysis of the hemibiotrophic fungal pathogen, Moniliophthora roreri, which causes frosty pod rot disease of cacao: mechanisms of the biotrophic and necrotrophic phases.</title>
        <authorList>
            <person name="Meinhardt L.W."/>
            <person name="Costa G.G.L."/>
            <person name="Thomazella D.P.T."/>
            <person name="Teixeira P.J.P.L."/>
            <person name="Carazzolle M.F."/>
            <person name="Schuster S.C."/>
            <person name="Carlson J.E."/>
            <person name="Guiltinan M.J."/>
            <person name="Mieczkowski P."/>
            <person name="Farmer A."/>
            <person name="Ramaraj T."/>
            <person name="Crozier J."/>
            <person name="Davis R.E."/>
            <person name="Shao J."/>
            <person name="Melnick R.L."/>
            <person name="Pereira G.A.G."/>
            <person name="Bailey B.A."/>
        </authorList>
    </citation>
    <scope>NUCLEOTIDE SEQUENCE [LARGE SCALE GENOMIC DNA]</scope>
    <source>
        <strain evidence="1 2">MCA 2997</strain>
    </source>
</reference>
<comment type="caution">
    <text evidence="1">The sequence shown here is derived from an EMBL/GenBank/DDBJ whole genome shotgun (WGS) entry which is preliminary data.</text>
</comment>
<dbReference type="Proteomes" id="UP000017559">
    <property type="component" value="Unassembled WGS sequence"/>
</dbReference>
<proteinExistence type="predicted"/>
<gene>
    <name evidence="1" type="ORF">Moror_11138</name>
</gene>
<dbReference type="KEGG" id="mrr:Moror_11138"/>
<dbReference type="HOGENOM" id="CLU_3050844_0_0_1"/>
<organism evidence="1 2">
    <name type="scientific">Moniliophthora roreri (strain MCA 2997)</name>
    <name type="common">Cocoa frosty pod rot fungus</name>
    <name type="synonym">Crinipellis roreri</name>
    <dbReference type="NCBI Taxonomy" id="1381753"/>
    <lineage>
        <taxon>Eukaryota</taxon>
        <taxon>Fungi</taxon>
        <taxon>Dikarya</taxon>
        <taxon>Basidiomycota</taxon>
        <taxon>Agaricomycotina</taxon>
        <taxon>Agaricomycetes</taxon>
        <taxon>Agaricomycetidae</taxon>
        <taxon>Agaricales</taxon>
        <taxon>Marasmiineae</taxon>
        <taxon>Marasmiaceae</taxon>
        <taxon>Moniliophthora</taxon>
    </lineage>
</organism>
<sequence length="54" mass="6600">MSVGWWRRRELIVDRRVSNWLVKGRKFALRLDLMSERSVMVGYHNPPMCYIFSR</sequence>